<feature type="transmembrane region" description="Helical" evidence="5">
    <location>
        <begin position="470"/>
        <end position="503"/>
    </location>
</feature>
<protein>
    <submittedName>
        <fullName evidence="7">Amino acid permease</fullName>
    </submittedName>
</protein>
<dbReference type="OrthoDB" id="2020542at2759"/>
<evidence type="ECO:0000256" key="4">
    <source>
        <dbReference type="ARBA" id="ARBA00023136"/>
    </source>
</evidence>
<feature type="transmembrane region" description="Helical" evidence="5">
    <location>
        <begin position="272"/>
        <end position="290"/>
    </location>
</feature>
<evidence type="ECO:0000313" key="7">
    <source>
        <dbReference type="EMBL" id="KJH44428.1"/>
    </source>
</evidence>
<dbReference type="AlphaFoldDB" id="A0A0D8XIK8"/>
<feature type="domain" description="Amino acid permease/ SLC12A" evidence="6">
    <location>
        <begin position="41"/>
        <end position="406"/>
    </location>
</feature>
<keyword evidence="2 5" id="KW-0812">Transmembrane</keyword>
<proteinExistence type="predicted"/>
<comment type="subcellular location">
    <subcellularLocation>
        <location evidence="1">Membrane</location>
        <topology evidence="1">Multi-pass membrane protein</topology>
    </subcellularLocation>
</comment>
<keyword evidence="8" id="KW-1185">Reference proteome</keyword>
<evidence type="ECO:0000256" key="1">
    <source>
        <dbReference type="ARBA" id="ARBA00004141"/>
    </source>
</evidence>
<dbReference type="GO" id="GO:0006884">
    <property type="term" value="P:cell volume homeostasis"/>
    <property type="evidence" value="ECO:0007669"/>
    <property type="project" value="TreeGrafter"/>
</dbReference>
<reference evidence="7 8" key="1">
    <citation type="submission" date="2013-11" db="EMBL/GenBank/DDBJ databases">
        <title>Draft genome of the bovine lungworm Dictyocaulus viviparus.</title>
        <authorList>
            <person name="Mitreva M."/>
        </authorList>
    </citation>
    <scope>NUCLEOTIDE SEQUENCE [LARGE SCALE GENOMIC DNA]</scope>
    <source>
        <strain evidence="7 8">HannoverDv2000</strain>
    </source>
</reference>
<feature type="transmembrane region" description="Helical" evidence="5">
    <location>
        <begin position="100"/>
        <end position="123"/>
    </location>
</feature>
<reference evidence="8" key="2">
    <citation type="journal article" date="2016" name="Sci. Rep.">
        <title>Dictyocaulus viviparus genome, variome and transcriptome elucidate lungworm biology and support future intervention.</title>
        <authorList>
            <person name="McNulty S.N."/>
            <person name="Strube C."/>
            <person name="Rosa B.A."/>
            <person name="Martin J.C."/>
            <person name="Tyagi R."/>
            <person name="Choi Y.J."/>
            <person name="Wang Q."/>
            <person name="Hallsworth Pepin K."/>
            <person name="Zhang X."/>
            <person name="Ozersky P."/>
            <person name="Wilson R.K."/>
            <person name="Sternberg P.W."/>
            <person name="Gasser R.B."/>
            <person name="Mitreva M."/>
        </authorList>
    </citation>
    <scope>NUCLEOTIDE SEQUENCE [LARGE SCALE GENOMIC DNA]</scope>
    <source>
        <strain evidence="8">HannoverDv2000</strain>
    </source>
</reference>
<gene>
    <name evidence="7" type="ORF">DICVIV_09562</name>
</gene>
<dbReference type="GO" id="GO:1990573">
    <property type="term" value="P:potassium ion import across plasma membrane"/>
    <property type="evidence" value="ECO:0007669"/>
    <property type="project" value="TreeGrafter"/>
</dbReference>
<feature type="transmembrane region" description="Helical" evidence="5">
    <location>
        <begin position="135"/>
        <end position="158"/>
    </location>
</feature>
<dbReference type="PANTHER" id="PTHR11827">
    <property type="entry name" value="SOLUTE CARRIER FAMILY 12, CATION COTRANSPORTERS"/>
    <property type="match status" value="1"/>
</dbReference>
<evidence type="ECO:0000259" key="6">
    <source>
        <dbReference type="Pfam" id="PF00324"/>
    </source>
</evidence>
<dbReference type="PANTHER" id="PTHR11827:SF6">
    <property type="entry name" value="SOLUTE CARRIER FAMILY 12 MEMBER 8"/>
    <property type="match status" value="1"/>
</dbReference>
<feature type="transmembrane region" description="Helical" evidence="5">
    <location>
        <begin position="361"/>
        <end position="378"/>
    </location>
</feature>
<evidence type="ECO:0000313" key="8">
    <source>
        <dbReference type="Proteomes" id="UP000053766"/>
    </source>
</evidence>
<sequence length="582" mass="63261">MISVITISQSPEEISVVKNNIKNFLLNKPVLFDTWDGVFTTVMVNIFGIIVFLRMGWIVGTAGVVNAVTLLGFCTTLALITVFSAIGIVERCKIQGTAGVVNAVTLLGFCTTLALITVFSAIGIVERCKIQSGGIYFLVSHVLGGRMGGAVGLIYALGINTAGVSWVVRLQLILLGFLALAVIDFFLGALFTSDPNHGIFRFSYMRLRENTDPMYAMVNCTSIGFDRIIPEQSFFTVFGVFFANFLGVLAGVNMSGDLKDPHKSIPLGELSAIGVSSSICFLFIMVLGATGDRLHLICDNMISEKVSLTGLLFMIGLYICSLSSTIGSLLGTPRVLQGIAAEGIIPLLNPLAQGSGPNKNPVLAGMVLMAVASVFVLLGDLNELAILSTMPFLITYAFVNYSYVSLAMSYDLASINHAAEEASTYGSMHKVGDLDELFPERQHQYSATVDGTDIGGQPTTWYSMFCNRYIAFVGFLVNLIIILFIHFWFAVAHFAAMIILYYYIGRVCPACSPGISTFSIPHMFRTAFSSLETIGVFSKKPCVMTKGGPDKEVITEQLNESNPDYQNRKQYHHAEHFAQTID</sequence>
<feature type="transmembrane region" description="Helical" evidence="5">
    <location>
        <begin position="64"/>
        <end position="88"/>
    </location>
</feature>
<dbReference type="STRING" id="29172.A0A0D8XIK8"/>
<dbReference type="Proteomes" id="UP000053766">
    <property type="component" value="Unassembled WGS sequence"/>
</dbReference>
<dbReference type="GO" id="GO:0015379">
    <property type="term" value="F:potassium:chloride symporter activity"/>
    <property type="evidence" value="ECO:0007669"/>
    <property type="project" value="TreeGrafter"/>
</dbReference>
<name>A0A0D8XIK8_DICVI</name>
<evidence type="ECO:0000256" key="3">
    <source>
        <dbReference type="ARBA" id="ARBA00022989"/>
    </source>
</evidence>
<feature type="transmembrane region" description="Helical" evidence="5">
    <location>
        <begin position="170"/>
        <end position="191"/>
    </location>
</feature>
<feature type="transmembrane region" description="Helical" evidence="5">
    <location>
        <begin position="234"/>
        <end position="252"/>
    </location>
</feature>
<dbReference type="GO" id="GO:0016020">
    <property type="term" value="C:membrane"/>
    <property type="evidence" value="ECO:0007669"/>
    <property type="project" value="UniProtKB-SubCell"/>
</dbReference>
<evidence type="ECO:0000256" key="2">
    <source>
        <dbReference type="ARBA" id="ARBA00022692"/>
    </source>
</evidence>
<dbReference type="InterPro" id="IPR004841">
    <property type="entry name" value="AA-permease/SLC12A_dom"/>
</dbReference>
<organism evidence="7 8">
    <name type="scientific">Dictyocaulus viviparus</name>
    <name type="common">Bovine lungworm</name>
    <dbReference type="NCBI Taxonomy" id="29172"/>
    <lineage>
        <taxon>Eukaryota</taxon>
        <taxon>Metazoa</taxon>
        <taxon>Ecdysozoa</taxon>
        <taxon>Nematoda</taxon>
        <taxon>Chromadorea</taxon>
        <taxon>Rhabditida</taxon>
        <taxon>Rhabditina</taxon>
        <taxon>Rhabditomorpha</taxon>
        <taxon>Strongyloidea</taxon>
        <taxon>Metastrongylidae</taxon>
        <taxon>Dictyocaulus</taxon>
    </lineage>
</organism>
<dbReference type="GO" id="GO:0055075">
    <property type="term" value="P:potassium ion homeostasis"/>
    <property type="evidence" value="ECO:0007669"/>
    <property type="project" value="TreeGrafter"/>
</dbReference>
<dbReference type="GO" id="GO:0055064">
    <property type="term" value="P:chloride ion homeostasis"/>
    <property type="evidence" value="ECO:0007669"/>
    <property type="project" value="TreeGrafter"/>
</dbReference>
<dbReference type="InterPro" id="IPR004842">
    <property type="entry name" value="SLC12A_fam"/>
</dbReference>
<dbReference type="Gene3D" id="1.20.1740.10">
    <property type="entry name" value="Amino acid/polyamine transporter I"/>
    <property type="match status" value="1"/>
</dbReference>
<keyword evidence="4 5" id="KW-0472">Membrane</keyword>
<dbReference type="EMBL" id="KN716475">
    <property type="protein sequence ID" value="KJH44428.1"/>
    <property type="molecule type" value="Genomic_DNA"/>
</dbReference>
<feature type="transmembrane region" description="Helical" evidence="5">
    <location>
        <begin position="384"/>
        <end position="404"/>
    </location>
</feature>
<dbReference type="Pfam" id="PF00324">
    <property type="entry name" value="AA_permease"/>
    <property type="match status" value="1"/>
</dbReference>
<feature type="transmembrane region" description="Helical" evidence="5">
    <location>
        <begin position="311"/>
        <end position="329"/>
    </location>
</feature>
<accession>A0A0D8XIK8</accession>
<evidence type="ECO:0000256" key="5">
    <source>
        <dbReference type="SAM" id="Phobius"/>
    </source>
</evidence>
<feature type="transmembrane region" description="Helical" evidence="5">
    <location>
        <begin position="37"/>
        <end position="57"/>
    </location>
</feature>
<keyword evidence="3 5" id="KW-1133">Transmembrane helix</keyword>